<proteinExistence type="predicted"/>
<dbReference type="AlphaFoldDB" id="A0A6U9K973"/>
<dbReference type="EMBL" id="HBGW01020220">
    <property type="protein sequence ID" value="CAD9531676.1"/>
    <property type="molecule type" value="Transcribed_RNA"/>
</dbReference>
<name>A0A6U9K973_9DINO</name>
<evidence type="ECO:0000256" key="1">
    <source>
        <dbReference type="SAM" id="SignalP"/>
    </source>
</evidence>
<sequence>MVVARVLVAFLLAGTGRIATATLADVVVHQIFQGPGCNGTHQMTMYVAADRCLNASVSGLTESRMHMAHNASFFKGIVYSDDNCTQETTVDYFAIDTCITFGPEQSGNYTPIQTLNCTHDASKPWPLRYTCQDAVLEQEQVASPTTTEQEALAALHFADAAPLRTFPPMVGALLMAAAGLLVH</sequence>
<evidence type="ECO:0000313" key="2">
    <source>
        <dbReference type="EMBL" id="CAD9531676.1"/>
    </source>
</evidence>
<evidence type="ECO:0008006" key="3">
    <source>
        <dbReference type="Google" id="ProtNLM"/>
    </source>
</evidence>
<keyword evidence="1" id="KW-0732">Signal</keyword>
<accession>A0A6U9K973</accession>
<feature type="signal peptide" evidence="1">
    <location>
        <begin position="1"/>
        <end position="24"/>
    </location>
</feature>
<organism evidence="2">
    <name type="scientific">Zooxanthella nutricula</name>
    <dbReference type="NCBI Taxonomy" id="1333877"/>
    <lineage>
        <taxon>Eukaryota</taxon>
        <taxon>Sar</taxon>
        <taxon>Alveolata</taxon>
        <taxon>Dinophyceae</taxon>
        <taxon>Peridiniales</taxon>
        <taxon>Peridiniales incertae sedis</taxon>
        <taxon>Zooxanthella</taxon>
    </lineage>
</organism>
<feature type="chain" id="PRO_5030160621" description="SUEL-type lectin domain-containing protein" evidence="1">
    <location>
        <begin position="25"/>
        <end position="183"/>
    </location>
</feature>
<protein>
    <recommendedName>
        <fullName evidence="3">SUEL-type lectin domain-containing protein</fullName>
    </recommendedName>
</protein>
<gene>
    <name evidence="2" type="ORF">BRAN1462_LOCUS12803</name>
</gene>
<reference evidence="2" key="1">
    <citation type="submission" date="2021-01" db="EMBL/GenBank/DDBJ databases">
        <authorList>
            <person name="Corre E."/>
            <person name="Pelletier E."/>
            <person name="Niang G."/>
            <person name="Scheremetjew M."/>
            <person name="Finn R."/>
            <person name="Kale V."/>
            <person name="Holt S."/>
            <person name="Cochrane G."/>
            <person name="Meng A."/>
            <person name="Brown T."/>
            <person name="Cohen L."/>
        </authorList>
    </citation>
    <scope>NUCLEOTIDE SEQUENCE</scope>
    <source>
        <strain evidence="2">RCC3387</strain>
    </source>
</reference>